<evidence type="ECO:0000256" key="14">
    <source>
        <dbReference type="ARBA" id="ARBA00023098"/>
    </source>
</evidence>
<dbReference type="GO" id="GO:0120241">
    <property type="term" value="F:2-iminobutanoate/2-iminopropanoate deaminase"/>
    <property type="evidence" value="ECO:0007669"/>
    <property type="project" value="UniProtKB-EC"/>
</dbReference>
<evidence type="ECO:0000256" key="11">
    <source>
        <dbReference type="ARBA" id="ARBA00022801"/>
    </source>
</evidence>
<dbReference type="NCBIfam" id="TIGR00004">
    <property type="entry name" value="Rid family detoxifying hydrolase"/>
    <property type="match status" value="1"/>
</dbReference>
<dbReference type="GO" id="GO:0005829">
    <property type="term" value="C:cytosol"/>
    <property type="evidence" value="ECO:0007669"/>
    <property type="project" value="TreeGrafter"/>
</dbReference>
<evidence type="ECO:0000256" key="19">
    <source>
        <dbReference type="ARBA" id="ARBA00045761"/>
    </source>
</evidence>
<dbReference type="CDD" id="cd00448">
    <property type="entry name" value="YjgF_YER057c_UK114_family"/>
    <property type="match status" value="1"/>
</dbReference>
<dbReference type="Proteomes" id="UP000515126">
    <property type="component" value="Chromosome 15"/>
</dbReference>
<reference evidence="24" key="1">
    <citation type="submission" date="2025-08" db="UniProtKB">
        <authorList>
            <consortium name="RefSeq"/>
        </authorList>
    </citation>
    <scope>IDENTIFICATION</scope>
</reference>
<dbReference type="AlphaFoldDB" id="A0A6P5R9Q5"/>
<dbReference type="RefSeq" id="XP_021039293.1">
    <property type="nucleotide sequence ID" value="XM_021183634.1"/>
</dbReference>
<proteinExistence type="inferred from homology"/>
<evidence type="ECO:0000256" key="6">
    <source>
        <dbReference type="ARBA" id="ARBA00004496"/>
    </source>
</evidence>
<dbReference type="PANTHER" id="PTHR11803:SF53">
    <property type="entry name" value="2-IMINOBUTANOATE_2-IMINOPROPANOATE DEAMINASE"/>
    <property type="match status" value="1"/>
</dbReference>
<dbReference type="GO" id="GO:0005739">
    <property type="term" value="C:mitochondrion"/>
    <property type="evidence" value="ECO:0007669"/>
    <property type="project" value="UniProtKB-SubCell"/>
</dbReference>
<dbReference type="EC" id="3.5.99.10" evidence="8"/>
<gene>
    <name evidence="24" type="primary">Rida</name>
</gene>
<name>A0A6P5R9Q5_MUSCR</name>
<keyword evidence="10" id="KW-0963">Cytoplasm</keyword>
<evidence type="ECO:0000256" key="9">
    <source>
        <dbReference type="ARBA" id="ARBA00017859"/>
    </source>
</evidence>
<keyword evidence="11" id="KW-0378">Hydrolase</keyword>
<keyword evidence="13" id="KW-0007">Acetylation</keyword>
<evidence type="ECO:0000256" key="12">
    <source>
        <dbReference type="ARBA" id="ARBA00022884"/>
    </source>
</evidence>
<comment type="subcellular location">
    <subcellularLocation>
        <location evidence="6">Cytoplasm</location>
    </subcellularLocation>
    <subcellularLocation>
        <location evidence="4">Mitochondrion</location>
    </subcellularLocation>
    <subcellularLocation>
        <location evidence="3">Nucleus</location>
    </subcellularLocation>
    <subcellularLocation>
        <location evidence="5">Peroxisome</location>
    </subcellularLocation>
</comment>
<evidence type="ECO:0000256" key="22">
    <source>
        <dbReference type="ARBA" id="ARBA00080977"/>
    </source>
</evidence>
<comment type="function">
    <text evidence="2">Catalyzes the hydrolytic deamination of enamine/imine intermediates that form during the course of normal metabolism. May facilitate the release of ammonia from these potentially toxic reactive metabolites, reducing their impact on cellular components. It may act on enamine/imine intermediates formed by several types of pyridoxal-5'-phosphate-dependent dehydratases including L-threonine dehydratase.</text>
</comment>
<keyword evidence="12" id="KW-0694">RNA-binding</keyword>
<dbReference type="GO" id="GO:0003729">
    <property type="term" value="F:mRNA binding"/>
    <property type="evidence" value="ECO:0007669"/>
    <property type="project" value="Ensembl"/>
</dbReference>
<dbReference type="GO" id="GO:0006402">
    <property type="term" value="P:mRNA catabolic process"/>
    <property type="evidence" value="ECO:0007669"/>
    <property type="project" value="Ensembl"/>
</dbReference>
<comment type="subunit">
    <text evidence="20">Homotrimer. Interacts with YTHDF2.</text>
</comment>
<dbReference type="GO" id="GO:0005777">
    <property type="term" value="C:peroxisome"/>
    <property type="evidence" value="ECO:0007669"/>
    <property type="project" value="UniProtKB-SubCell"/>
</dbReference>
<dbReference type="InterPro" id="IPR006056">
    <property type="entry name" value="RidA"/>
</dbReference>
<keyword evidence="15" id="KW-0496">Mitochondrion</keyword>
<evidence type="ECO:0000256" key="1">
    <source>
        <dbReference type="ARBA" id="ARBA00000497"/>
    </source>
</evidence>
<evidence type="ECO:0000256" key="13">
    <source>
        <dbReference type="ARBA" id="ARBA00022990"/>
    </source>
</evidence>
<dbReference type="InterPro" id="IPR006175">
    <property type="entry name" value="YjgF/YER057c/UK114"/>
</dbReference>
<evidence type="ECO:0000256" key="16">
    <source>
        <dbReference type="ARBA" id="ARBA00023140"/>
    </source>
</evidence>
<dbReference type="Pfam" id="PF01042">
    <property type="entry name" value="Ribonuc_L-PSP"/>
    <property type="match status" value="1"/>
</dbReference>
<dbReference type="FunFam" id="3.30.1330.40:FF:000008">
    <property type="entry name" value="ribonuclease UK114 isoform X2"/>
    <property type="match status" value="1"/>
</dbReference>
<evidence type="ECO:0000256" key="2">
    <source>
        <dbReference type="ARBA" id="ARBA00002596"/>
    </source>
</evidence>
<keyword evidence="23" id="KW-1185">Reference proteome</keyword>
<comment type="function">
    <text evidence="19">Also promotes endoribonucleolytic cleavage of some transcripts by promoting recruitment of the ribonuclease P/MRP complex. Acts by bridging YTHDF2 and the ribonuclease P/MRP complex. RIDA/HRSP12 binds to N6-methyladenosine (m6A)-containing mRNAs containing a 5'-GGUUC-3' motif: cooperative binding of RIDA/HRSP12 and YTHDF2 to such transcripts lead to recruitment of the ribonuclease P/MRP complex and subsequent endoribonucleolytic cleavage.</text>
</comment>
<evidence type="ECO:0000256" key="21">
    <source>
        <dbReference type="ARBA" id="ARBA00047703"/>
    </source>
</evidence>
<dbReference type="KEGG" id="mcal:110310575"/>
<comment type="catalytic activity">
    <reaction evidence="1">
        <text>2-iminobutanoate + H2O = 2-oxobutanoate + NH4(+)</text>
        <dbReference type="Rhea" id="RHEA:39975"/>
        <dbReference type="ChEBI" id="CHEBI:15377"/>
        <dbReference type="ChEBI" id="CHEBI:16763"/>
        <dbReference type="ChEBI" id="CHEBI:28938"/>
        <dbReference type="ChEBI" id="CHEBI:76545"/>
        <dbReference type="EC" id="3.5.99.10"/>
    </reaction>
</comment>
<evidence type="ECO:0000256" key="10">
    <source>
        <dbReference type="ARBA" id="ARBA00022490"/>
    </source>
</evidence>
<evidence type="ECO:0000256" key="8">
    <source>
        <dbReference type="ARBA" id="ARBA00013042"/>
    </source>
</evidence>
<dbReference type="GO" id="GO:0061157">
    <property type="term" value="P:mRNA destabilization"/>
    <property type="evidence" value="ECO:0007669"/>
    <property type="project" value="Ensembl"/>
</dbReference>
<dbReference type="InterPro" id="IPR035959">
    <property type="entry name" value="RutC-like_sf"/>
</dbReference>
<evidence type="ECO:0000256" key="20">
    <source>
        <dbReference type="ARBA" id="ARBA00047021"/>
    </source>
</evidence>
<evidence type="ECO:0000313" key="23">
    <source>
        <dbReference type="Proteomes" id="UP000515126"/>
    </source>
</evidence>
<keyword evidence="14" id="KW-0443">Lipid metabolism</keyword>
<organism evidence="23 24">
    <name type="scientific">Mus caroli</name>
    <name type="common">Ryukyu mouse</name>
    <name type="synonym">Ricefield mouse</name>
    <dbReference type="NCBI Taxonomy" id="10089"/>
    <lineage>
        <taxon>Eukaryota</taxon>
        <taxon>Metazoa</taxon>
        <taxon>Chordata</taxon>
        <taxon>Craniata</taxon>
        <taxon>Vertebrata</taxon>
        <taxon>Euteleostomi</taxon>
        <taxon>Mammalia</taxon>
        <taxon>Eutheria</taxon>
        <taxon>Euarchontoglires</taxon>
        <taxon>Glires</taxon>
        <taxon>Rodentia</taxon>
        <taxon>Myomorpha</taxon>
        <taxon>Muroidea</taxon>
        <taxon>Muridae</taxon>
        <taxon>Murinae</taxon>
        <taxon>Mus</taxon>
        <taxon>Mus</taxon>
    </lineage>
</organism>
<comment type="similarity">
    <text evidence="7">Belongs to the RutC family.</text>
</comment>
<evidence type="ECO:0000256" key="3">
    <source>
        <dbReference type="ARBA" id="ARBA00004123"/>
    </source>
</evidence>
<dbReference type="GO" id="GO:0005634">
    <property type="term" value="C:nucleus"/>
    <property type="evidence" value="ECO:0007669"/>
    <property type="project" value="UniProtKB-SubCell"/>
</dbReference>
<evidence type="ECO:0000313" key="24">
    <source>
        <dbReference type="RefSeq" id="XP_021039293.1"/>
    </source>
</evidence>
<evidence type="ECO:0000256" key="15">
    <source>
        <dbReference type="ARBA" id="ARBA00023128"/>
    </source>
</evidence>
<protein>
    <recommendedName>
        <fullName evidence="9">2-iminobutanoate/2-iminopropanoate deaminase</fullName>
        <ecNumber evidence="8">3.5.99.10</ecNumber>
    </recommendedName>
    <alternativeName>
        <fullName evidence="22">Reactive intermediate imine deaminase A homolog</fullName>
    </alternativeName>
    <alternativeName>
        <fullName evidence="18">Translation inhibitor L-PSP ribonuclease</fullName>
    </alternativeName>
</protein>
<keyword evidence="17" id="KW-0539">Nucleus</keyword>
<dbReference type="PROSITE" id="PS01094">
    <property type="entry name" value="UPF0076"/>
    <property type="match status" value="1"/>
</dbReference>
<evidence type="ECO:0000256" key="7">
    <source>
        <dbReference type="ARBA" id="ARBA00010552"/>
    </source>
</evidence>
<keyword evidence="16" id="KW-0576">Peroxisome</keyword>
<accession>A0A6P5R9Q5</accession>
<evidence type="ECO:0000256" key="17">
    <source>
        <dbReference type="ARBA" id="ARBA00023242"/>
    </source>
</evidence>
<comment type="catalytic activity">
    <reaction evidence="21">
        <text>2-iminopropanoate + H2O = pyruvate + NH4(+)</text>
        <dbReference type="Rhea" id="RHEA:40671"/>
        <dbReference type="ChEBI" id="CHEBI:15361"/>
        <dbReference type="ChEBI" id="CHEBI:15377"/>
        <dbReference type="ChEBI" id="CHEBI:28938"/>
        <dbReference type="ChEBI" id="CHEBI:44400"/>
        <dbReference type="EC" id="3.5.99.10"/>
    </reaction>
</comment>
<evidence type="ECO:0000256" key="18">
    <source>
        <dbReference type="ARBA" id="ARBA00031764"/>
    </source>
</evidence>
<dbReference type="CTD" id="10247"/>
<dbReference type="GO" id="GO:0006629">
    <property type="term" value="P:lipid metabolic process"/>
    <property type="evidence" value="ECO:0007669"/>
    <property type="project" value="UniProtKB-KW"/>
</dbReference>
<sequence>MSSIIRKVISTTKAPAAIGPYSQAVQVDRTIYISGQVGMDPSSGQLVPGGVVEEAKQALKNLGEILKAAGCDFNNVVKTTVLLADMNDFGTVNEIYKTYFQGNLPARAAYQVAALPKGSRVEIEAIAVQGPFVKA</sequence>
<dbReference type="InterPro" id="IPR019897">
    <property type="entry name" value="RidA_CS"/>
</dbReference>
<evidence type="ECO:0000256" key="4">
    <source>
        <dbReference type="ARBA" id="ARBA00004173"/>
    </source>
</evidence>
<dbReference type="GeneID" id="110310575"/>
<evidence type="ECO:0000256" key="5">
    <source>
        <dbReference type="ARBA" id="ARBA00004275"/>
    </source>
</evidence>
<dbReference type="PANTHER" id="PTHR11803">
    <property type="entry name" value="2-IMINOBUTANOATE/2-IMINOPROPANOATE DEAMINASE RIDA"/>
    <property type="match status" value="1"/>
</dbReference>
<dbReference type="Gene3D" id="3.30.1330.40">
    <property type="entry name" value="RutC-like"/>
    <property type="match status" value="1"/>
</dbReference>
<dbReference type="SUPFAM" id="SSF55298">
    <property type="entry name" value="YjgF-like"/>
    <property type="match status" value="1"/>
</dbReference>